<dbReference type="Gramene" id="TraesWEE_scaffold_124132_01G000100.1">
    <property type="protein sequence ID" value="TraesWEE_scaffold_124132_01G000100.1"/>
    <property type="gene ID" value="TraesWEE_scaffold_124132_01G000100"/>
</dbReference>
<dbReference type="Gramene" id="TraesLAC5A03G02674670.1">
    <property type="protein sequence ID" value="TraesLAC5A03G02674670.1"/>
    <property type="gene ID" value="TraesLAC5A03G02674670"/>
</dbReference>
<dbReference type="Proteomes" id="UP000019116">
    <property type="component" value="Chromosome 5A"/>
</dbReference>
<evidence type="ECO:0000256" key="1">
    <source>
        <dbReference type="ARBA" id="ARBA00004123"/>
    </source>
</evidence>
<feature type="compositionally biased region" description="Polar residues" evidence="6">
    <location>
        <begin position="255"/>
        <end position="287"/>
    </location>
</feature>
<dbReference type="GO" id="GO:0003677">
    <property type="term" value="F:DNA binding"/>
    <property type="evidence" value="ECO:0007669"/>
    <property type="project" value="UniProtKB-KW"/>
</dbReference>
<dbReference type="SMART" id="SM01019">
    <property type="entry name" value="B3"/>
    <property type="match status" value="2"/>
</dbReference>
<feature type="domain" description="TF-B3" evidence="7">
    <location>
        <begin position="38"/>
        <end position="132"/>
    </location>
</feature>
<dbReference type="CDD" id="cd10017">
    <property type="entry name" value="B3_DNA"/>
    <property type="match status" value="2"/>
</dbReference>
<dbReference type="PANTHER" id="PTHR31391">
    <property type="entry name" value="B3 DOMAIN-CONTAINING PROTEIN OS11G0197600-RELATED"/>
    <property type="match status" value="1"/>
</dbReference>
<evidence type="ECO:0000256" key="3">
    <source>
        <dbReference type="ARBA" id="ARBA00023125"/>
    </source>
</evidence>
<dbReference type="SUPFAM" id="SSF101936">
    <property type="entry name" value="DNA-binding pseudobarrel domain"/>
    <property type="match status" value="2"/>
</dbReference>
<name>A0A3B6KL27_WHEAT</name>
<dbReference type="PaxDb" id="4565-Traes_5AL_0A37969AE.2"/>
<evidence type="ECO:0000259" key="7">
    <source>
        <dbReference type="PROSITE" id="PS50863"/>
    </source>
</evidence>
<sequence>MDMGELFNPGCGGAGGAGCDCGDCEEWRRYCYWNHDHGTKQFLLFASHDKNHLCIPWEVSSQLRDMIPDSEPIKLETPDGRTYSVKFFKFGRITLTTGWRGFVDANHIEENNPMLFVYRGNSTFKVQIFNSSGRDKILPCSQPPCNHHVLNEQVVPHPEHVDSSAHFGYTMDESNVSLIDCHVYIPLRLVDQFKEVVKIVALDKSIYVVGAKKHNEDQIGETRLKVLVLDPSGSEKTFAMGNSSNAQEKPPLPPTVTNQSSEDNELTDQSSDNELTDQSSDNELTDLSSDDYEVLGTDTTTSRREQRPLRSCRAKAEKMGSTSCPSTKSDHRHKAGNSNEAIGSEFPVYVKVMTADGVSKPIQLCFSMEYASACRLPLEQTPVLLRLEGSDMQWRSSLMVQQSNNVRRISSFWKDIVSQAGMKKGDILLVELADRSSKRLRMIIEHFP</sequence>
<dbReference type="SMR" id="A0A3B6KL27"/>
<dbReference type="OrthoDB" id="671860at2759"/>
<dbReference type="AlphaFoldDB" id="A0A3B6KL27"/>
<keyword evidence="2" id="KW-0805">Transcription regulation</keyword>
<comment type="subcellular location">
    <subcellularLocation>
        <location evidence="1">Nucleus</location>
    </subcellularLocation>
</comment>
<dbReference type="InterPro" id="IPR003340">
    <property type="entry name" value="B3_DNA-bd"/>
</dbReference>
<dbReference type="Gramene" id="TraesRN5A0100887400.1">
    <property type="protein sequence ID" value="TraesRN5A0100887400.1"/>
    <property type="gene ID" value="TraesRN5A0100887400"/>
</dbReference>
<keyword evidence="4" id="KW-0804">Transcription</keyword>
<dbReference type="Gramene" id="TraesCAD_scaffold_089948_01G000100.1">
    <property type="protein sequence ID" value="TraesCAD_scaffold_089948_01G000100.1"/>
    <property type="gene ID" value="TraesCAD_scaffold_089948_01G000100"/>
</dbReference>
<keyword evidence="5" id="KW-0539">Nucleus</keyword>
<evidence type="ECO:0000256" key="4">
    <source>
        <dbReference type="ARBA" id="ARBA00023163"/>
    </source>
</evidence>
<evidence type="ECO:0000256" key="2">
    <source>
        <dbReference type="ARBA" id="ARBA00023015"/>
    </source>
</evidence>
<dbReference type="Gramene" id="TraesCS5A02G363700.1">
    <property type="protein sequence ID" value="TraesCS5A02G363700.1"/>
    <property type="gene ID" value="TraesCS5A02G363700"/>
</dbReference>
<protein>
    <recommendedName>
        <fullName evidence="7">TF-B3 domain-containing protein</fullName>
    </recommendedName>
</protein>
<dbReference type="GO" id="GO:0005634">
    <property type="term" value="C:nucleus"/>
    <property type="evidence" value="ECO:0007669"/>
    <property type="project" value="UniProtKB-SubCell"/>
</dbReference>
<evidence type="ECO:0000313" key="9">
    <source>
        <dbReference type="Proteomes" id="UP000019116"/>
    </source>
</evidence>
<organism evidence="8">
    <name type="scientific">Triticum aestivum</name>
    <name type="common">Wheat</name>
    <dbReference type="NCBI Taxonomy" id="4565"/>
    <lineage>
        <taxon>Eukaryota</taxon>
        <taxon>Viridiplantae</taxon>
        <taxon>Streptophyta</taxon>
        <taxon>Embryophyta</taxon>
        <taxon>Tracheophyta</taxon>
        <taxon>Spermatophyta</taxon>
        <taxon>Magnoliopsida</taxon>
        <taxon>Liliopsida</taxon>
        <taxon>Poales</taxon>
        <taxon>Poaceae</taxon>
        <taxon>BOP clade</taxon>
        <taxon>Pooideae</taxon>
        <taxon>Triticodae</taxon>
        <taxon>Triticeae</taxon>
        <taxon>Triticinae</taxon>
        <taxon>Triticum</taxon>
    </lineage>
</organism>
<evidence type="ECO:0000256" key="6">
    <source>
        <dbReference type="SAM" id="MobiDB-lite"/>
    </source>
</evidence>
<reference evidence="8" key="2">
    <citation type="submission" date="2018-10" db="UniProtKB">
        <authorList>
            <consortium name="EnsemblPlants"/>
        </authorList>
    </citation>
    <scope>IDENTIFICATION</scope>
</reference>
<evidence type="ECO:0000256" key="5">
    <source>
        <dbReference type="ARBA" id="ARBA00023242"/>
    </source>
</evidence>
<feature type="compositionally biased region" description="Basic and acidic residues" evidence="6">
    <location>
        <begin position="301"/>
        <end position="318"/>
    </location>
</feature>
<dbReference type="EnsemblPlants" id="TraesCS5A02G363700.1">
    <property type="protein sequence ID" value="TraesCS5A02G363700.1"/>
    <property type="gene ID" value="TraesCS5A02G363700"/>
</dbReference>
<dbReference type="Gramene" id="TraesCS5A03G0873600.1">
    <property type="protein sequence ID" value="TraesCS5A03G0873600.1.CDS"/>
    <property type="gene ID" value="TraesCS5A03G0873600"/>
</dbReference>
<accession>A0A3B6KL27</accession>
<keyword evidence="9" id="KW-1185">Reference proteome</keyword>
<dbReference type="Pfam" id="PF02362">
    <property type="entry name" value="B3"/>
    <property type="match status" value="1"/>
</dbReference>
<dbReference type="InterPro" id="IPR015300">
    <property type="entry name" value="DNA-bd_pseudobarrel_sf"/>
</dbReference>
<dbReference type="Gramene" id="TraesROB_scaffold_105635_01G000200.1">
    <property type="protein sequence ID" value="TraesROB_scaffold_105635_01G000200.1"/>
    <property type="gene ID" value="TraesROB_scaffold_105635_01G000200"/>
</dbReference>
<dbReference type="InterPro" id="IPR044837">
    <property type="entry name" value="REM16-like"/>
</dbReference>
<proteinExistence type="predicted"/>
<feature type="region of interest" description="Disordered" evidence="6">
    <location>
        <begin position="235"/>
        <end position="339"/>
    </location>
</feature>
<dbReference type="PANTHER" id="PTHR31391:SF121">
    <property type="entry name" value="B3 DOMAIN-CONTAINING PROTEIN OS08G0325100-RELATED"/>
    <property type="match status" value="1"/>
</dbReference>
<dbReference type="Gene3D" id="2.40.330.10">
    <property type="entry name" value="DNA-binding pseudobarrel domain"/>
    <property type="match status" value="2"/>
</dbReference>
<dbReference type="Gramene" id="TraesCLE_scaffold_172882_01G000200.1">
    <property type="protein sequence ID" value="TraesCLE_scaffold_172882_01G000200.1"/>
    <property type="gene ID" value="TraesCLE_scaffold_172882_01G000200"/>
</dbReference>
<evidence type="ECO:0000313" key="8">
    <source>
        <dbReference type="EnsemblPlants" id="TraesCS5A02G363700.1"/>
    </source>
</evidence>
<keyword evidence="3" id="KW-0238">DNA-binding</keyword>
<reference evidence="8" key="1">
    <citation type="submission" date="2018-08" db="EMBL/GenBank/DDBJ databases">
        <authorList>
            <person name="Rossello M."/>
        </authorList>
    </citation>
    <scope>NUCLEOTIDE SEQUENCE [LARGE SCALE GENOMIC DNA]</scope>
    <source>
        <strain evidence="8">cv. Chinese Spring</strain>
    </source>
</reference>
<dbReference type="PROSITE" id="PS50863">
    <property type="entry name" value="B3"/>
    <property type="match status" value="1"/>
</dbReference>
<dbReference type="Gramene" id="TraesSYM5A03G02749660.1">
    <property type="protein sequence ID" value="TraesSYM5A03G02749660.1"/>
    <property type="gene ID" value="TraesSYM5A03G02749660"/>
</dbReference>